<feature type="domain" description="4Fe-4S ferredoxin-type" evidence="4">
    <location>
        <begin position="33"/>
        <end position="62"/>
    </location>
</feature>
<dbReference type="InterPro" id="IPR007525">
    <property type="entry name" value="FrhB_FdhB_C"/>
</dbReference>
<keyword evidence="3" id="KW-0411">Iron-sulfur</keyword>
<feature type="domain" description="4Fe-4S ferredoxin-type" evidence="4">
    <location>
        <begin position="1"/>
        <end position="28"/>
    </location>
</feature>
<evidence type="ECO:0000313" key="6">
    <source>
        <dbReference type="Proteomes" id="UP001181086"/>
    </source>
</evidence>
<gene>
    <name evidence="5" type="ORF">RVH45_21940</name>
</gene>
<dbReference type="RefSeq" id="WP_178309897.1">
    <property type="nucleotide sequence ID" value="NZ_BAABZF010000001.1"/>
</dbReference>
<dbReference type="PANTHER" id="PTHR43193">
    <property type="match status" value="1"/>
</dbReference>
<dbReference type="GO" id="GO:0046872">
    <property type="term" value="F:metal ion binding"/>
    <property type="evidence" value="ECO:0007669"/>
    <property type="project" value="UniProtKB-KW"/>
</dbReference>
<dbReference type="GO" id="GO:0051536">
    <property type="term" value="F:iron-sulfur cluster binding"/>
    <property type="evidence" value="ECO:0007669"/>
    <property type="project" value="UniProtKB-KW"/>
</dbReference>
<dbReference type="Proteomes" id="UP001181086">
    <property type="component" value="Unassembled WGS sequence"/>
</dbReference>
<dbReference type="PROSITE" id="PS51379">
    <property type="entry name" value="4FE4S_FER_2"/>
    <property type="match status" value="2"/>
</dbReference>
<keyword evidence="1" id="KW-0479">Metal-binding</keyword>
<comment type="caution">
    <text evidence="5">The sequence shown here is derived from an EMBL/GenBank/DDBJ whole genome shotgun (WGS) entry which is preliminary data.</text>
</comment>
<evidence type="ECO:0000256" key="3">
    <source>
        <dbReference type="ARBA" id="ARBA00023014"/>
    </source>
</evidence>
<dbReference type="Pfam" id="PF12838">
    <property type="entry name" value="Fer4_7"/>
    <property type="match status" value="1"/>
</dbReference>
<evidence type="ECO:0000313" key="5">
    <source>
        <dbReference type="EMBL" id="MDU0272491.1"/>
    </source>
</evidence>
<proteinExistence type="predicted"/>
<dbReference type="EMBL" id="JAWDEV010000012">
    <property type="protein sequence ID" value="MDU0272491.1"/>
    <property type="molecule type" value="Genomic_DNA"/>
</dbReference>
<evidence type="ECO:0000256" key="1">
    <source>
        <dbReference type="ARBA" id="ARBA00022723"/>
    </source>
</evidence>
<evidence type="ECO:0000259" key="4">
    <source>
        <dbReference type="PROSITE" id="PS51379"/>
    </source>
</evidence>
<dbReference type="Pfam" id="PF04432">
    <property type="entry name" value="FrhB_FdhB_C"/>
    <property type="match status" value="1"/>
</dbReference>
<evidence type="ECO:0000256" key="2">
    <source>
        <dbReference type="ARBA" id="ARBA00023004"/>
    </source>
</evidence>
<protein>
    <submittedName>
        <fullName evidence="5">Coenzyme F420 hydrogenase/dehydrogenase, beta subunit C-terminal domain</fullName>
    </submittedName>
</protein>
<sequence>MKQITEYCTGCRACEQLCGKKAIRLIADKEGFLTATIDENCCVDCGLCRKRCPQNRNDLFYGAPLSTLAVRLKDEQTLYRSASGGAFAGLAAWVIRHGGVVFGVKYDEEMRAVHSSAVTLDELDSLLSSKYVQSDTENTFSEVRRFLKEERMVLYSGTGCQIGALRSFLGKDYDNLILVDLICHGVSSPLLFKRYLEFLHQRHGGKVTEYDFRDKRGGWGLGYKYKYKYKYKYGSATADPYYTYFLKGHTYRECCYNCHYAHTERAGDITIADYWGIEKYHSDFYSIKGVSLMLLNSVVGMNFWKRVEGDFEYKDSKLEYAVAGNHNLKHPTERKDEIRNHIYDGIDSMDVKEYFATRFPLHLSLMQRVKNMLPAQIKLWLKKLKK</sequence>
<name>A0AAE4LXJ1_9BACT</name>
<dbReference type="SUPFAM" id="SSF54862">
    <property type="entry name" value="4Fe-4S ferredoxins"/>
    <property type="match status" value="1"/>
</dbReference>
<reference evidence="5" key="1">
    <citation type="submission" date="2023-10" db="EMBL/GenBank/DDBJ databases">
        <title>Genome of Potential pathogenic bacteria in Crohn's disease.</title>
        <authorList>
            <person name="Rodriguez-Palacios A."/>
        </authorList>
    </citation>
    <scope>NUCLEOTIDE SEQUENCE</scope>
    <source>
        <strain evidence="5">CavFT-hAR62</strain>
    </source>
</reference>
<dbReference type="AlphaFoldDB" id="A0AAE4LXJ1"/>
<accession>A0AAE4LXJ1</accession>
<dbReference type="PANTHER" id="PTHR43193:SF2">
    <property type="entry name" value="POLYFERREDOXIN PROTEIN FWDF"/>
    <property type="match status" value="1"/>
</dbReference>
<dbReference type="InterPro" id="IPR017900">
    <property type="entry name" value="4Fe4S_Fe_S_CS"/>
</dbReference>
<dbReference type="PROSITE" id="PS00198">
    <property type="entry name" value="4FE4S_FER_1"/>
    <property type="match status" value="2"/>
</dbReference>
<keyword evidence="2" id="KW-0408">Iron</keyword>
<dbReference type="InterPro" id="IPR017896">
    <property type="entry name" value="4Fe4S_Fe-S-bd"/>
</dbReference>
<dbReference type="InterPro" id="IPR052977">
    <property type="entry name" value="Polyferredoxin-like_ET"/>
</dbReference>
<organism evidence="5 6">
    <name type="scientific">Phocaeicola dorei</name>
    <dbReference type="NCBI Taxonomy" id="357276"/>
    <lineage>
        <taxon>Bacteria</taxon>
        <taxon>Pseudomonadati</taxon>
        <taxon>Bacteroidota</taxon>
        <taxon>Bacteroidia</taxon>
        <taxon>Bacteroidales</taxon>
        <taxon>Bacteroidaceae</taxon>
        <taxon>Phocaeicola</taxon>
    </lineage>
</organism>
<dbReference type="Gene3D" id="3.30.70.20">
    <property type="match status" value="1"/>
</dbReference>